<name>A0A543FL07_9MICO</name>
<dbReference type="RefSeq" id="WP_246093342.1">
    <property type="nucleotide sequence ID" value="NZ_VFPE01000001.1"/>
</dbReference>
<evidence type="ECO:0000313" key="2">
    <source>
        <dbReference type="Proteomes" id="UP000320235"/>
    </source>
</evidence>
<protein>
    <submittedName>
        <fullName evidence="1">Rhamnosyltransferase</fullName>
    </submittedName>
</protein>
<dbReference type="GO" id="GO:0016740">
    <property type="term" value="F:transferase activity"/>
    <property type="evidence" value="ECO:0007669"/>
    <property type="project" value="UniProtKB-KW"/>
</dbReference>
<keyword evidence="1" id="KW-0808">Transferase</keyword>
<evidence type="ECO:0000313" key="1">
    <source>
        <dbReference type="EMBL" id="TQM34502.1"/>
    </source>
</evidence>
<dbReference type="Proteomes" id="UP000320235">
    <property type="component" value="Unassembled WGS sequence"/>
</dbReference>
<sequence>MRDTEASASETQMDVAAPGVFPVGGRRLVVYVVFDRRGDVDDYIPVALAGLREHAARVLVVVNGKLTDQGRAALEPVSDEILVRENEGFDIWAHKAALDHVGAGLAEFDEVLLTNDTWFGPVRPYGPVFERMGERAVHFWGMTDHAREEPNPFTGKGVLPYHVQSFWIAVRREMFLSEAWASYWRDLPQMPSYFDAVLKHEALFTEHFTERGYAVDVAYASADHGFTNASLLAADELLDAGCPLLRRRPFVEWPPFLDRHSVIGRWTLAKAERHGYPVQLVLRHLSRNVAPRDLNADAGLFDVLLDIDTSYDDSRPFRIVVTAHVFYEEMTDEILDLADTLPTAYDLVVTTPTAEKAEAIGRLIAERPARGDVEVRVVNNDGRDQSAFLIGCRDVLLSDRYDLVVKLHSKKTPQDGFNVGRHFKAQQFDNLLASPGYTANVLALFQREPGLGLVYPPMIHIGYPTMGRGWWSNKPGFEQLALALGIRVPLDDISPLAPYGSMYIARPEALRPLIEREWRYEEFGGVEAYRDGGLAHILERMPSYAAAELGYHTRTAATTEYTSISHTAFEFNFDELSATTPGYTYEQIRFIRRAGYVGQGRARDFLRMYLRLNHPGAEGRILGVFEPDRFLGRWGRRLRHPRATVAEALRRRRR</sequence>
<proteinExistence type="predicted"/>
<comment type="caution">
    <text evidence="1">The sequence shown here is derived from an EMBL/GenBank/DDBJ whole genome shotgun (WGS) entry which is preliminary data.</text>
</comment>
<keyword evidence="2" id="KW-1185">Reference proteome</keyword>
<gene>
    <name evidence="1" type="ORF">FB391_0790</name>
</gene>
<dbReference type="EMBL" id="VFPE01000001">
    <property type="protein sequence ID" value="TQM34502.1"/>
    <property type="molecule type" value="Genomic_DNA"/>
</dbReference>
<dbReference type="InterPro" id="IPR007739">
    <property type="entry name" value="RgpF"/>
</dbReference>
<dbReference type="AlphaFoldDB" id="A0A543FL07"/>
<dbReference type="Pfam" id="PF05045">
    <property type="entry name" value="RgpF"/>
    <property type="match status" value="1"/>
</dbReference>
<organism evidence="1 2">
    <name type="scientific">Microbacterium kyungheense</name>
    <dbReference type="NCBI Taxonomy" id="1263636"/>
    <lineage>
        <taxon>Bacteria</taxon>
        <taxon>Bacillati</taxon>
        <taxon>Actinomycetota</taxon>
        <taxon>Actinomycetes</taxon>
        <taxon>Micrococcales</taxon>
        <taxon>Microbacteriaceae</taxon>
        <taxon>Microbacterium</taxon>
    </lineage>
</organism>
<reference evidence="1 2" key="1">
    <citation type="submission" date="2019-06" db="EMBL/GenBank/DDBJ databases">
        <title>Sequencing the genomes of 1000 actinobacteria strains.</title>
        <authorList>
            <person name="Klenk H.-P."/>
        </authorList>
    </citation>
    <scope>NUCLEOTIDE SEQUENCE [LARGE SCALE GENOMIC DNA]</scope>
    <source>
        <strain evidence="1 2">DSM 105492</strain>
    </source>
</reference>
<accession>A0A543FL07</accession>